<dbReference type="InterPro" id="IPR009057">
    <property type="entry name" value="Homeodomain-like_sf"/>
</dbReference>
<proteinExistence type="predicted"/>
<dbReference type="SUPFAM" id="SSF46689">
    <property type="entry name" value="Homeodomain-like"/>
    <property type="match status" value="1"/>
</dbReference>
<evidence type="ECO:0000313" key="2">
    <source>
        <dbReference type="Proteomes" id="UP000707356"/>
    </source>
</evidence>
<name>A0A951U2X7_9CYAN</name>
<dbReference type="AlphaFoldDB" id="A0A951U2X7"/>
<sequence>MVKKYIVTLNEEELQLLERFTTTGRHAAYQINHARILLKADQNQTGGSWSDSDIQEALDISVRTIERVRQRFVEEGLQAALKQRPGAGRKRQIQGEQEAHLIALRCSEPPKGKGRWTLRLLADQMVELGHLESTSHETVRQTLKKTNYSRGSKSVG</sequence>
<organism evidence="1 2">
    <name type="scientific">Pegethrix bostrychoides GSE-TBD4-15B</name>
    <dbReference type="NCBI Taxonomy" id="2839662"/>
    <lineage>
        <taxon>Bacteria</taxon>
        <taxon>Bacillati</taxon>
        <taxon>Cyanobacteriota</taxon>
        <taxon>Cyanophyceae</taxon>
        <taxon>Oculatellales</taxon>
        <taxon>Oculatellaceae</taxon>
        <taxon>Pegethrix</taxon>
    </lineage>
</organism>
<dbReference type="Proteomes" id="UP000707356">
    <property type="component" value="Unassembled WGS sequence"/>
</dbReference>
<dbReference type="Pfam" id="PF13565">
    <property type="entry name" value="HTH_32"/>
    <property type="match status" value="1"/>
</dbReference>
<evidence type="ECO:0000313" key="1">
    <source>
        <dbReference type="EMBL" id="MBW4463995.1"/>
    </source>
</evidence>
<comment type="caution">
    <text evidence="1">The sequence shown here is derived from an EMBL/GenBank/DDBJ whole genome shotgun (WGS) entry which is preliminary data.</text>
</comment>
<accession>A0A951U2X7</accession>
<reference evidence="1" key="2">
    <citation type="journal article" date="2022" name="Microbiol. Resour. Announc.">
        <title>Metagenome Sequencing to Explore Phylogenomics of Terrestrial Cyanobacteria.</title>
        <authorList>
            <person name="Ward R.D."/>
            <person name="Stajich J.E."/>
            <person name="Johansen J.R."/>
            <person name="Huntemann M."/>
            <person name="Clum A."/>
            <person name="Foster B."/>
            <person name="Foster B."/>
            <person name="Roux S."/>
            <person name="Palaniappan K."/>
            <person name="Varghese N."/>
            <person name="Mukherjee S."/>
            <person name="Reddy T.B.K."/>
            <person name="Daum C."/>
            <person name="Copeland A."/>
            <person name="Chen I.A."/>
            <person name="Ivanova N.N."/>
            <person name="Kyrpides N.C."/>
            <person name="Shapiro N."/>
            <person name="Eloe-Fadrosh E.A."/>
            <person name="Pietrasiak N."/>
        </authorList>
    </citation>
    <scope>NUCLEOTIDE SEQUENCE</scope>
    <source>
        <strain evidence="1">GSE-TBD4-15B</strain>
    </source>
</reference>
<dbReference type="EMBL" id="JAHHHV010000004">
    <property type="protein sequence ID" value="MBW4463995.1"/>
    <property type="molecule type" value="Genomic_DNA"/>
</dbReference>
<protein>
    <submittedName>
        <fullName evidence="1">Helix-turn-helix domain-containing protein</fullName>
    </submittedName>
</protein>
<gene>
    <name evidence="1" type="ORF">KME07_00960</name>
</gene>
<reference evidence="1" key="1">
    <citation type="submission" date="2021-05" db="EMBL/GenBank/DDBJ databases">
        <authorList>
            <person name="Pietrasiak N."/>
            <person name="Ward R."/>
            <person name="Stajich J.E."/>
            <person name="Kurbessoian T."/>
        </authorList>
    </citation>
    <scope>NUCLEOTIDE SEQUENCE</scope>
    <source>
        <strain evidence="1">GSE-TBD4-15B</strain>
    </source>
</reference>